<dbReference type="SUPFAM" id="SSF50978">
    <property type="entry name" value="WD40 repeat-like"/>
    <property type="match status" value="2"/>
</dbReference>
<feature type="region of interest" description="Disordered" evidence="15">
    <location>
        <begin position="1187"/>
        <end position="1224"/>
    </location>
</feature>
<evidence type="ECO:0000256" key="13">
    <source>
        <dbReference type="PROSITE-ProRule" id="PRU00221"/>
    </source>
</evidence>
<keyword evidence="3 13" id="KW-0853">WD repeat</keyword>
<dbReference type="Pfam" id="PF00400">
    <property type="entry name" value="WD40"/>
    <property type="match status" value="1"/>
</dbReference>
<keyword evidence="5 17" id="KW-0282">Flagellum</keyword>
<dbReference type="PANTHER" id="PTHR14885">
    <property type="entry name" value="CILIA- AND FLAGELLA-ASSOCIATED PROTEIN 43-RELATED"/>
    <property type="match status" value="1"/>
</dbReference>
<comment type="caution">
    <text evidence="17">The sequence shown here is derived from an EMBL/GenBank/DDBJ whole genome shotgun (WGS) entry which is preliminary data.</text>
</comment>
<comment type="similarity">
    <text evidence="11">Belongs to the CFAP44 family.</text>
</comment>
<organism evidence="17 18">
    <name type="scientific">Oopsacas minuta</name>
    <dbReference type="NCBI Taxonomy" id="111878"/>
    <lineage>
        <taxon>Eukaryota</taxon>
        <taxon>Metazoa</taxon>
        <taxon>Porifera</taxon>
        <taxon>Hexactinellida</taxon>
        <taxon>Hexasterophora</taxon>
        <taxon>Lyssacinosida</taxon>
        <taxon>Leucopsacidae</taxon>
        <taxon>Oopsacas</taxon>
    </lineage>
</organism>
<reference evidence="17 18" key="1">
    <citation type="journal article" date="2023" name="BMC Biol.">
        <title>The compact genome of the sponge Oopsacas minuta (Hexactinellida) is lacking key metazoan core genes.</title>
        <authorList>
            <person name="Santini S."/>
            <person name="Schenkelaars Q."/>
            <person name="Jourda C."/>
            <person name="Duchesne M."/>
            <person name="Belahbib H."/>
            <person name="Rocher C."/>
            <person name="Selva M."/>
            <person name="Riesgo A."/>
            <person name="Vervoort M."/>
            <person name="Leys S.P."/>
            <person name="Kodjabachian L."/>
            <person name="Le Bivic A."/>
            <person name="Borchiellini C."/>
            <person name="Claverie J.M."/>
            <person name="Renard E."/>
        </authorList>
    </citation>
    <scope>NUCLEOTIDE SEQUENCE [LARGE SCALE GENOMIC DNA]</scope>
    <source>
        <strain evidence="17">SPO-2</strain>
    </source>
</reference>
<gene>
    <name evidence="17" type="ORF">LOD99_10930</name>
</gene>
<feature type="region of interest" description="Disordered" evidence="15">
    <location>
        <begin position="613"/>
        <end position="640"/>
    </location>
</feature>
<dbReference type="GO" id="GO:0060285">
    <property type="term" value="P:cilium-dependent cell motility"/>
    <property type="evidence" value="ECO:0007669"/>
    <property type="project" value="UniProtKB-ARBA"/>
</dbReference>
<evidence type="ECO:0000259" key="16">
    <source>
        <dbReference type="Pfam" id="PF23409"/>
    </source>
</evidence>
<dbReference type="FunFam" id="2.130.10.10:FF:000401">
    <property type="entry name" value="Cilia- and flagella-associated protein 44"/>
    <property type="match status" value="1"/>
</dbReference>
<dbReference type="Pfam" id="PF25828">
    <property type="entry name" value="CC_Cfap43"/>
    <property type="match status" value="1"/>
</dbReference>
<evidence type="ECO:0000256" key="5">
    <source>
        <dbReference type="ARBA" id="ARBA00022846"/>
    </source>
</evidence>
<sequence length="1732" mass="197511">MSETNSTPVDTFQTPKYEYSSLVSSPASHKLSPTFLSFHHSFGYDLLRRCNLYVIDPDTVMYISGNLVHFLTLSTGELSYLRSASGHGLGALAVHPSKQFIAVAEKGVMPVINIFTYPGLRLDRVLRGGTETAYAHLTFSPGDGFKIASVGGSPDFMLTVWDWRHEAIVLRTKAFSQDIFRVSFSPENEGILTSSGIGHIRFWKMAFTFTGLKLQGDIGKFGKREISDVSGYAEFPDGKVLSGSEWGNLLLWEGDLVKVELCRKNQKPCHVGNIEFVFLDEGEIITGGADGIIRIWDFEEIDQADVIDDNDLIEIIPLQEVKLATRTGASVKHLAKLNDPDTPTYWVVQDNKGSIWRVDLQVSHTHKPPERLYTFHSGSITGLAVSLNSLHAVTCGLDGRVRLYDIEAKKFLGRTTFNMAATCVAWLPLWFDAFGLSVIAGFCDGIIRLLHITGEDGQSPLSTDKIEDDSSFTLKQVLKPHSKPVTAILLGDNCSNLNLVTSADDSIFFMLQKDQSAKRDTFIPLGFMSIEHPVVNLAWAPSNTKDKFTVLASLNNASVLLITIPSKGEFDISTSYKLEGVLHQIFRFKSVKYEILKAARDIELEAEKAKKLKQVEEDGPPSTTSLTPEDEQEIDPYADLPAPPEIPSPILHAFYHGHSNNFWLCMDSYDSEYLYECWISPDGPDPDGDRPLKVLPVPKIFGAIQPITTLNYTQNKEYIIIGTSNGQIQIHKVNINGNLSLDQFWAIPMSDPDAKVTRVCTTYNDQYILATSEDGNFFSFKVEERQLTSASQYEISNTADIDISAAKDIEDPKHYSLEEARQRAENDRKLKLAEEQKKQVIAQVNKLRKQFKQFQSRNNSLPSHIQLGEEEFIMDKQAVEDFNTQTIESLKMVELQQQWLREKYIIGYDKLYNRYKAQLQSDTIIVYSFTSDDVMTRTLRCLKRTDRDNELLNEVRSQTSESFRYSSRMLPSSNQHVYNEKSVIPLASRKISIKTDVSVDKQGKGESLRLQRKQRSQEWAQLIAEKPQDNYQHPDDIVLLHDAETNMGDFKLKTSSDYTVPEDLRMNASKKRIQLVLLRQEIQYRSELFNEKVIELRNEKVAIIDRFTVCLERLKEIQLSLPKEDQLSLPIIPHLRPEEVPEKSLEFNEKDLLHFEKNYQKKLEARAKAKQGGEELGGFGGFGTAAPIDQPDDVDSSSEAQSSIRGSLTDLGDPEDLDGKKYPKSKAEQSLRYEMLTRLKYERDSLLREIETAKKAFDVKVRYLSNYKIILDSQIKLSDLRHVLLFEEYLLLKDFEKREQNFISKLKGKQKDRQDMQTKLNTLKEQTETKQISIHHGLENLKELEEEFQREIANNKFADFLLRVFKKKIKRVKQVEKKEEGESSDEESDSDLESDISSDEGSEAYKEKAFDDTTCPQGCQVALFDKACELRESRMDLEEQLSEDKKSLELLKKDSENSVKKARVMDNAVKNAKSDLENFQLEKQHRLNELEVLVLLRISQILVGKPNSDPPPNLKNTLVFSESNLNRLNMRAGEIREEQLDLRRQRKDLEAKKQRLSNDKKTMVTKVQELESQVDEIMMLKFGRKVDLEFFDPVEPSKNVLEMREQIGNFEKQARQELIVRQEEIDLKKQELDEVLQLNTRRLRTLTQLMGKMSEYESKLEIGEKQLGSEFQSPESHLTSDNAELSNLVKMQAVQIEGLNHEIRILSLKTGHVPPPRPPPVPSPLFMKQTPT</sequence>
<evidence type="ECO:0000256" key="7">
    <source>
        <dbReference type="ARBA" id="ARBA00023069"/>
    </source>
</evidence>
<comment type="function">
    <text evidence="10">Flagellar protein involved in sperm flagellum axoneme organization and function.</text>
</comment>
<evidence type="ECO:0000256" key="9">
    <source>
        <dbReference type="ARBA" id="ARBA00023273"/>
    </source>
</evidence>
<evidence type="ECO:0000313" key="17">
    <source>
        <dbReference type="EMBL" id="KAI6658873.1"/>
    </source>
</evidence>
<dbReference type="PROSITE" id="PS50082">
    <property type="entry name" value="WD_REPEATS_2"/>
    <property type="match status" value="2"/>
</dbReference>
<feature type="domain" description="EML-like first beta-propeller" evidence="16">
    <location>
        <begin position="91"/>
        <end position="300"/>
    </location>
</feature>
<dbReference type="Proteomes" id="UP001165289">
    <property type="component" value="Unassembled WGS sequence"/>
</dbReference>
<feature type="repeat" description="WD" evidence="13">
    <location>
        <begin position="284"/>
        <end position="306"/>
    </location>
</feature>
<feature type="coiled-coil region" evidence="14">
    <location>
        <begin position="817"/>
        <end position="857"/>
    </location>
</feature>
<evidence type="ECO:0000256" key="2">
    <source>
        <dbReference type="ARBA" id="ARBA00022490"/>
    </source>
</evidence>
<feature type="compositionally biased region" description="Polar residues" evidence="15">
    <location>
        <begin position="1197"/>
        <end position="1206"/>
    </location>
</feature>
<proteinExistence type="inferred from homology"/>
<dbReference type="InterPro" id="IPR036322">
    <property type="entry name" value="WD40_repeat_dom_sf"/>
</dbReference>
<comment type="subcellular location">
    <subcellularLocation>
        <location evidence="1">Cytoplasm</location>
        <location evidence="1">Cytoskeleton</location>
        <location evidence="1">Flagellum axoneme</location>
    </subcellularLocation>
</comment>
<evidence type="ECO:0000256" key="11">
    <source>
        <dbReference type="ARBA" id="ARBA00060934"/>
    </source>
</evidence>
<keyword evidence="8" id="KW-0206">Cytoskeleton</keyword>
<evidence type="ECO:0000256" key="1">
    <source>
        <dbReference type="ARBA" id="ARBA00004611"/>
    </source>
</evidence>
<dbReference type="GO" id="GO:0003341">
    <property type="term" value="P:cilium movement"/>
    <property type="evidence" value="ECO:0007669"/>
    <property type="project" value="UniProtKB-ARBA"/>
</dbReference>
<evidence type="ECO:0000256" key="15">
    <source>
        <dbReference type="SAM" id="MobiDB-lite"/>
    </source>
</evidence>
<feature type="region of interest" description="Disordered" evidence="15">
    <location>
        <begin position="1709"/>
        <end position="1732"/>
    </location>
</feature>
<keyword evidence="7" id="KW-0969">Cilium</keyword>
<dbReference type="InterPro" id="IPR015943">
    <property type="entry name" value="WD40/YVTN_repeat-like_dom_sf"/>
</dbReference>
<name>A0AAV7KCE5_9METZ</name>
<dbReference type="Gene3D" id="2.130.10.10">
    <property type="entry name" value="YVTN repeat-like/Quinoprotein amine dehydrogenase"/>
    <property type="match status" value="3"/>
</dbReference>
<evidence type="ECO:0000256" key="6">
    <source>
        <dbReference type="ARBA" id="ARBA00023054"/>
    </source>
</evidence>
<keyword evidence="4" id="KW-0677">Repeat</keyword>
<dbReference type="PANTHER" id="PTHR14885:SF3">
    <property type="entry name" value="CILIA- AND FLAGELLA-ASSOCIATED PROTEIN 44"/>
    <property type="match status" value="1"/>
</dbReference>
<evidence type="ECO:0000256" key="12">
    <source>
        <dbReference type="ARBA" id="ARBA00074727"/>
    </source>
</evidence>
<accession>A0AAV7KCE5</accession>
<keyword evidence="18" id="KW-1185">Reference proteome</keyword>
<protein>
    <recommendedName>
        <fullName evidence="12">Cilia- and flagella-associated protein 44</fullName>
    </recommendedName>
</protein>
<evidence type="ECO:0000313" key="18">
    <source>
        <dbReference type="Proteomes" id="UP001165289"/>
    </source>
</evidence>
<dbReference type="Pfam" id="PF23409">
    <property type="entry name" value="Beta-prop_EML"/>
    <property type="match status" value="1"/>
</dbReference>
<dbReference type="SMART" id="SM00320">
    <property type="entry name" value="WD40"/>
    <property type="match status" value="7"/>
</dbReference>
<dbReference type="PROSITE" id="PS00678">
    <property type="entry name" value="WD_REPEATS_1"/>
    <property type="match status" value="1"/>
</dbReference>
<feature type="coiled-coil region" evidence="14">
    <location>
        <begin position="1525"/>
        <end position="1573"/>
    </location>
</feature>
<evidence type="ECO:0000256" key="10">
    <source>
        <dbReference type="ARBA" id="ARBA00055223"/>
    </source>
</evidence>
<feature type="coiled-coil region" evidence="14">
    <location>
        <begin position="1434"/>
        <end position="1482"/>
    </location>
</feature>
<keyword evidence="9" id="KW-0966">Cell projection</keyword>
<keyword evidence="6 14" id="KW-0175">Coiled coil</keyword>
<evidence type="ECO:0000256" key="8">
    <source>
        <dbReference type="ARBA" id="ARBA00023212"/>
    </source>
</evidence>
<dbReference type="InterPro" id="IPR001680">
    <property type="entry name" value="WD40_rpt"/>
</dbReference>
<feature type="region of interest" description="Disordered" evidence="15">
    <location>
        <begin position="1376"/>
        <end position="1409"/>
    </location>
</feature>
<evidence type="ECO:0000256" key="4">
    <source>
        <dbReference type="ARBA" id="ARBA00022737"/>
    </source>
</evidence>
<evidence type="ECO:0000256" key="14">
    <source>
        <dbReference type="SAM" id="Coils"/>
    </source>
</evidence>
<dbReference type="InterPro" id="IPR019775">
    <property type="entry name" value="WD40_repeat_CS"/>
</dbReference>
<feature type="compositionally biased region" description="Pro residues" evidence="15">
    <location>
        <begin position="1713"/>
        <end position="1723"/>
    </location>
</feature>
<feature type="repeat" description="WD" evidence="13">
    <location>
        <begin position="373"/>
        <end position="414"/>
    </location>
</feature>
<dbReference type="EMBL" id="JAKMXF010000076">
    <property type="protein sequence ID" value="KAI6658873.1"/>
    <property type="molecule type" value="Genomic_DNA"/>
</dbReference>
<keyword evidence="2" id="KW-0963">Cytoplasm</keyword>
<dbReference type="InterPro" id="IPR055439">
    <property type="entry name" value="Beta-prop_EML_1st"/>
</dbReference>
<evidence type="ECO:0000256" key="3">
    <source>
        <dbReference type="ARBA" id="ARBA00022574"/>
    </source>
</evidence>
<feature type="compositionally biased region" description="Acidic residues" evidence="15">
    <location>
        <begin position="1382"/>
        <end position="1402"/>
    </location>
</feature>